<sequence length="143" mass="15154">MDRQGRGRRKHLQQAGGASGAILTSAVKPWSEKGNQRFPAGFPLPQGILHGGAASSAAMGIQTPFPPACSWRFTPPGRGWRERVLWGPWKADTENRDGCHCTRRTPATPPAPIGAGFIVAGAFPLGGRAAFWRSPACPAGKSK</sequence>
<dbReference type="Proteomes" id="UP001066276">
    <property type="component" value="Chromosome 2_1"/>
</dbReference>
<evidence type="ECO:0000313" key="3">
    <source>
        <dbReference type="Proteomes" id="UP001066276"/>
    </source>
</evidence>
<organism evidence="2 3">
    <name type="scientific">Pleurodeles waltl</name>
    <name type="common">Iberian ribbed newt</name>
    <dbReference type="NCBI Taxonomy" id="8319"/>
    <lineage>
        <taxon>Eukaryota</taxon>
        <taxon>Metazoa</taxon>
        <taxon>Chordata</taxon>
        <taxon>Craniata</taxon>
        <taxon>Vertebrata</taxon>
        <taxon>Euteleostomi</taxon>
        <taxon>Amphibia</taxon>
        <taxon>Batrachia</taxon>
        <taxon>Caudata</taxon>
        <taxon>Salamandroidea</taxon>
        <taxon>Salamandridae</taxon>
        <taxon>Pleurodelinae</taxon>
        <taxon>Pleurodeles</taxon>
    </lineage>
</organism>
<accession>A0AAV7VHK2</accession>
<evidence type="ECO:0000313" key="2">
    <source>
        <dbReference type="EMBL" id="KAJ1201094.1"/>
    </source>
</evidence>
<feature type="region of interest" description="Disordered" evidence="1">
    <location>
        <begin position="1"/>
        <end position="20"/>
    </location>
</feature>
<reference evidence="2" key="1">
    <citation type="journal article" date="2022" name="bioRxiv">
        <title>Sequencing and chromosome-scale assembly of the giantPleurodeles waltlgenome.</title>
        <authorList>
            <person name="Brown T."/>
            <person name="Elewa A."/>
            <person name="Iarovenko S."/>
            <person name="Subramanian E."/>
            <person name="Araus A.J."/>
            <person name="Petzold A."/>
            <person name="Susuki M."/>
            <person name="Suzuki K.-i.T."/>
            <person name="Hayashi T."/>
            <person name="Toyoda A."/>
            <person name="Oliveira C."/>
            <person name="Osipova E."/>
            <person name="Leigh N.D."/>
            <person name="Simon A."/>
            <person name="Yun M.H."/>
        </authorList>
    </citation>
    <scope>NUCLEOTIDE SEQUENCE</scope>
    <source>
        <strain evidence="2">20211129_DDA</strain>
        <tissue evidence="2">Liver</tissue>
    </source>
</reference>
<dbReference type="AlphaFoldDB" id="A0AAV7VHK2"/>
<proteinExistence type="predicted"/>
<feature type="compositionally biased region" description="Basic residues" evidence="1">
    <location>
        <begin position="1"/>
        <end position="12"/>
    </location>
</feature>
<dbReference type="EMBL" id="JANPWB010000003">
    <property type="protein sequence ID" value="KAJ1201094.1"/>
    <property type="molecule type" value="Genomic_DNA"/>
</dbReference>
<evidence type="ECO:0000256" key="1">
    <source>
        <dbReference type="SAM" id="MobiDB-lite"/>
    </source>
</evidence>
<protein>
    <submittedName>
        <fullName evidence="2">Uncharacterized protein</fullName>
    </submittedName>
</protein>
<comment type="caution">
    <text evidence="2">The sequence shown here is derived from an EMBL/GenBank/DDBJ whole genome shotgun (WGS) entry which is preliminary data.</text>
</comment>
<keyword evidence="3" id="KW-1185">Reference proteome</keyword>
<name>A0AAV7VHK2_PLEWA</name>
<gene>
    <name evidence="2" type="ORF">NDU88_004909</name>
</gene>